<evidence type="ECO:0000313" key="7">
    <source>
        <dbReference type="Proteomes" id="UP000186922"/>
    </source>
</evidence>
<evidence type="ECO:0000256" key="5">
    <source>
        <dbReference type="RuleBase" id="RU364035"/>
    </source>
</evidence>
<gene>
    <name evidence="6" type="primary">RvY_08349-1</name>
    <name evidence="6" type="synonym">RvY_08349.1</name>
    <name evidence="6" type="ORF">RvY_08349</name>
</gene>
<dbReference type="EMBL" id="BDGG01000003">
    <property type="protein sequence ID" value="GAU96986.1"/>
    <property type="molecule type" value="Genomic_DNA"/>
</dbReference>
<protein>
    <recommendedName>
        <fullName evidence="5">Nuclear pore protein</fullName>
    </recommendedName>
</protein>
<dbReference type="GO" id="GO:0017056">
    <property type="term" value="F:structural constituent of nuclear pore"/>
    <property type="evidence" value="ECO:0007669"/>
    <property type="project" value="InterPro"/>
</dbReference>
<accession>A0A1D1V5I4</accession>
<dbReference type="GO" id="GO:0016973">
    <property type="term" value="P:poly(A)+ mRNA export from nucleus"/>
    <property type="evidence" value="ECO:0007669"/>
    <property type="project" value="TreeGrafter"/>
</dbReference>
<dbReference type="InterPro" id="IPR007231">
    <property type="entry name" value="Nucleoporin_int_Nup93/Nic96"/>
</dbReference>
<keyword evidence="4 5" id="KW-0539">Nucleus</keyword>
<dbReference type="PANTHER" id="PTHR11225:SF4">
    <property type="entry name" value="NUCLEAR PORE COMPLEX PROTEIN NUP93"/>
    <property type="match status" value="1"/>
</dbReference>
<comment type="subcellular location">
    <subcellularLocation>
        <location evidence="1 5">Nucleus</location>
        <location evidence="1 5">Nuclear pore complex</location>
    </subcellularLocation>
</comment>
<evidence type="ECO:0000256" key="3">
    <source>
        <dbReference type="ARBA" id="ARBA00023132"/>
    </source>
</evidence>
<dbReference type="AlphaFoldDB" id="A0A1D1V5I4"/>
<dbReference type="Pfam" id="PF04097">
    <property type="entry name" value="Nic96"/>
    <property type="match status" value="1"/>
</dbReference>
<evidence type="ECO:0000256" key="2">
    <source>
        <dbReference type="ARBA" id="ARBA00010186"/>
    </source>
</evidence>
<keyword evidence="5" id="KW-0509">mRNA transport</keyword>
<dbReference type="GO" id="GO:0005643">
    <property type="term" value="C:nuclear pore"/>
    <property type="evidence" value="ECO:0007669"/>
    <property type="project" value="UniProtKB-SubCell"/>
</dbReference>
<keyword evidence="5" id="KW-0653">Protein transport</keyword>
<dbReference type="Proteomes" id="UP000186922">
    <property type="component" value="Unassembled WGS sequence"/>
</dbReference>
<keyword evidence="5" id="KW-0472">Membrane</keyword>
<organism evidence="6 7">
    <name type="scientific">Ramazzottius varieornatus</name>
    <name type="common">Water bear</name>
    <name type="synonym">Tardigrade</name>
    <dbReference type="NCBI Taxonomy" id="947166"/>
    <lineage>
        <taxon>Eukaryota</taxon>
        <taxon>Metazoa</taxon>
        <taxon>Ecdysozoa</taxon>
        <taxon>Tardigrada</taxon>
        <taxon>Eutardigrada</taxon>
        <taxon>Parachela</taxon>
        <taxon>Hypsibioidea</taxon>
        <taxon>Ramazzottiidae</taxon>
        <taxon>Ramazzottius</taxon>
    </lineage>
</organism>
<keyword evidence="7" id="KW-1185">Reference proteome</keyword>
<keyword evidence="5" id="KW-0813">Transport</keyword>
<dbReference type="OrthoDB" id="1918363at2759"/>
<reference evidence="6 7" key="1">
    <citation type="journal article" date="2016" name="Nat. Commun.">
        <title>Extremotolerant tardigrade genome and improved radiotolerance of human cultured cells by tardigrade-unique protein.</title>
        <authorList>
            <person name="Hashimoto T."/>
            <person name="Horikawa D.D."/>
            <person name="Saito Y."/>
            <person name="Kuwahara H."/>
            <person name="Kozuka-Hata H."/>
            <person name="Shin-I T."/>
            <person name="Minakuchi Y."/>
            <person name="Ohishi K."/>
            <person name="Motoyama A."/>
            <person name="Aizu T."/>
            <person name="Enomoto A."/>
            <person name="Kondo K."/>
            <person name="Tanaka S."/>
            <person name="Hara Y."/>
            <person name="Koshikawa S."/>
            <person name="Sagara H."/>
            <person name="Miura T."/>
            <person name="Yokobori S."/>
            <person name="Miyagawa K."/>
            <person name="Suzuki Y."/>
            <person name="Kubo T."/>
            <person name="Oyama M."/>
            <person name="Kohara Y."/>
            <person name="Fujiyama A."/>
            <person name="Arakawa K."/>
            <person name="Katayama T."/>
            <person name="Toyoda A."/>
            <person name="Kunieda T."/>
        </authorList>
    </citation>
    <scope>NUCLEOTIDE SEQUENCE [LARGE SCALE GENOMIC DNA]</scope>
    <source>
        <strain evidence="6 7">YOKOZUNA-1</strain>
    </source>
</reference>
<evidence type="ECO:0000313" key="6">
    <source>
        <dbReference type="EMBL" id="GAU96986.1"/>
    </source>
</evidence>
<evidence type="ECO:0000256" key="1">
    <source>
        <dbReference type="ARBA" id="ARBA00004567"/>
    </source>
</evidence>
<dbReference type="STRING" id="947166.A0A1D1V5I4"/>
<name>A0A1D1V5I4_RAMVA</name>
<keyword evidence="5" id="KW-0811">Translocation</keyword>
<dbReference type="PANTHER" id="PTHR11225">
    <property type="entry name" value="NUCLEAR PORE COMPLEX PROTEIN NUP93 NUCLEOPORIN NUP93 DEAD EYE PROTEIN"/>
    <property type="match status" value="1"/>
</dbReference>
<dbReference type="GO" id="GO:0006606">
    <property type="term" value="P:protein import into nucleus"/>
    <property type="evidence" value="ECO:0007669"/>
    <property type="project" value="TreeGrafter"/>
</dbReference>
<proteinExistence type="inferred from homology"/>
<sequence length="835" mass="94314">MLGRDTIMSATMDWKDSTVSFPSIGTPMKSLTSDIVQGSARKPSTLHPHSVLNSTANLASSFANPLAPAVPSSVGPSSYKSVLSQMKKYSLPDASNTTWDGTYSIIPIPKELTISQEKQRYACTEALLESERAFRKVVQERNEAAAMLEDSDHHRFHASQDLLAIESTGLAELLKKQRERLSQLKTSFENADNQVVPGNRNITDEEAEFARRVRECNEAILCNRQINLCDKFSQIVQRSGNYAALQLWRAFSAMTSFQLSSDFDFTSEVRDSSGFRCHIVRSAKEYLERTCYESAASRFGPDNSTLRITDVVQAHTRSQLSKHRASLIFNGMRVEGLPVWPLIFYGLRMGAVDTATQFAEAGDETTKKFVRYLKDYGKNGGFLSASALNDVEILYKQTKGTDDTFQKAVYSVMSKMGTSENSEGVAFTVSDWLWMKLCQVTSSPKSFTYSKLTELVREKFGSETIDDAECFLVYTLTGQFELALERLFNNPKFRIHTVHMAITLKQSPVHLTADLDFVAMIKSYVRQFRRQSPETAIEYYFHLKDVPIFDTLKYGHNFRNMFELCVYKLARDTKETWKLFGQFDANDVDGRLRKGLIHKFVSDPEAVMTAVATEFEKDGRNVEAVRLLEIAEEKELMLKVILRTLASCLTSSLGNSEERKNLVNTSAIAVQRLQKMRGVKDSNLLSNVLLLLDLFTFFDLFDKKEYKKAVAVMNNLRVIPMDQASIAPALDMYKEHLVTETRRCIPECSLATMRALAGWYASEKDKSAGRRVFAGTTLEFSAMSPPESSFLLTNNPSQESFLLKFEALMKYAQLTPAPHFPDFLDKMFKLKDSVC</sequence>
<comment type="similarity">
    <text evidence="2 5">Belongs to the nucleoporin interacting component (NIC) family.</text>
</comment>
<keyword evidence="3 5" id="KW-0906">Nuclear pore complex</keyword>
<comment type="caution">
    <text evidence="6">The sequence shown here is derived from an EMBL/GenBank/DDBJ whole genome shotgun (WGS) entry which is preliminary data.</text>
</comment>
<evidence type="ECO:0000256" key="4">
    <source>
        <dbReference type="ARBA" id="ARBA00023242"/>
    </source>
</evidence>